<dbReference type="EMBL" id="LR746272">
    <property type="protein sequence ID" value="CAA7402490.1"/>
    <property type="molecule type" value="Genomic_DNA"/>
</dbReference>
<feature type="region of interest" description="Disordered" evidence="1">
    <location>
        <begin position="54"/>
        <end position="88"/>
    </location>
</feature>
<keyword evidence="3" id="KW-1185">Reference proteome</keyword>
<evidence type="ECO:0000313" key="3">
    <source>
        <dbReference type="Proteomes" id="UP000663760"/>
    </source>
</evidence>
<proteinExistence type="predicted"/>
<reference evidence="2" key="1">
    <citation type="submission" date="2020-02" db="EMBL/GenBank/DDBJ databases">
        <authorList>
            <person name="Scholz U."/>
            <person name="Mascher M."/>
            <person name="Fiebig A."/>
        </authorList>
    </citation>
    <scope>NUCLEOTIDE SEQUENCE</scope>
</reference>
<evidence type="ECO:0000313" key="2">
    <source>
        <dbReference type="EMBL" id="CAA7402490.1"/>
    </source>
</evidence>
<gene>
    <name evidence="2" type="ORF">SI8410_09013168</name>
</gene>
<feature type="compositionally biased region" description="Polar residues" evidence="1">
    <location>
        <begin position="60"/>
        <end position="86"/>
    </location>
</feature>
<sequence>MLSLRSQTEWRIIWKTSNLFGGLLKRKCLFTFPTLACSRRYSASGTAVRIPLSRGISGGATANENASQRSTSPNGATYPSEINTGTHPAYTASATRGLATSYPLGQRQNLDRRIIP</sequence>
<protein>
    <submittedName>
        <fullName evidence="2">Uncharacterized protein</fullName>
    </submittedName>
</protein>
<evidence type="ECO:0000256" key="1">
    <source>
        <dbReference type="SAM" id="MobiDB-lite"/>
    </source>
</evidence>
<accession>A0A7I8KXJ0</accession>
<organism evidence="2 3">
    <name type="scientific">Spirodela intermedia</name>
    <name type="common">Intermediate duckweed</name>
    <dbReference type="NCBI Taxonomy" id="51605"/>
    <lineage>
        <taxon>Eukaryota</taxon>
        <taxon>Viridiplantae</taxon>
        <taxon>Streptophyta</taxon>
        <taxon>Embryophyta</taxon>
        <taxon>Tracheophyta</taxon>
        <taxon>Spermatophyta</taxon>
        <taxon>Magnoliopsida</taxon>
        <taxon>Liliopsida</taxon>
        <taxon>Araceae</taxon>
        <taxon>Lemnoideae</taxon>
        <taxon>Spirodela</taxon>
    </lineage>
</organism>
<dbReference type="AlphaFoldDB" id="A0A7I8KXJ0"/>
<name>A0A7I8KXJ0_SPIIN</name>
<dbReference type="Proteomes" id="UP000663760">
    <property type="component" value="Chromosome 9"/>
</dbReference>